<organism evidence="3 5">
    <name type="scientific">Glycomyces lechevalierae</name>
    <dbReference type="NCBI Taxonomy" id="256034"/>
    <lineage>
        <taxon>Bacteria</taxon>
        <taxon>Bacillati</taxon>
        <taxon>Actinomycetota</taxon>
        <taxon>Actinomycetes</taxon>
        <taxon>Glycomycetales</taxon>
        <taxon>Glycomycetaceae</taxon>
        <taxon>Glycomyces</taxon>
    </lineage>
</organism>
<evidence type="ECO:0000313" key="5">
    <source>
        <dbReference type="Proteomes" id="UP001145799"/>
    </source>
</evidence>
<feature type="region of interest" description="Disordered" evidence="1">
    <location>
        <begin position="1"/>
        <end position="23"/>
    </location>
</feature>
<dbReference type="Proteomes" id="UP001183604">
    <property type="component" value="Unassembled WGS sequence"/>
</dbReference>
<dbReference type="EMBL" id="JAPZVQ010000002">
    <property type="protein sequence ID" value="MDA1384456.1"/>
    <property type="molecule type" value="Genomic_DNA"/>
</dbReference>
<keyword evidence="2" id="KW-1133">Transmembrane helix</keyword>
<dbReference type="AlphaFoldDB" id="A0A9X3PFE4"/>
<reference evidence="3" key="1">
    <citation type="submission" date="2022-12" db="EMBL/GenBank/DDBJ databases">
        <title>Gycomyces niveus sp.nov., a novel actinomycete isolated from soil in Shouguang.</title>
        <authorList>
            <person name="Yang X."/>
        </authorList>
    </citation>
    <scope>NUCLEOTIDE SEQUENCE</scope>
    <source>
        <strain evidence="3">DSM 44724</strain>
    </source>
</reference>
<gene>
    <name evidence="4" type="ORF">J2S69_001814</name>
    <name evidence="3" type="ORF">O2L01_05630</name>
</gene>
<feature type="transmembrane region" description="Helical" evidence="2">
    <location>
        <begin position="121"/>
        <end position="139"/>
    </location>
</feature>
<evidence type="ECO:0000313" key="4">
    <source>
        <dbReference type="EMBL" id="MDR7338095.1"/>
    </source>
</evidence>
<evidence type="ECO:0000313" key="3">
    <source>
        <dbReference type="EMBL" id="MDA1384456.1"/>
    </source>
</evidence>
<feature type="compositionally biased region" description="Basic and acidic residues" evidence="1">
    <location>
        <begin position="1"/>
        <end position="15"/>
    </location>
</feature>
<keyword evidence="2" id="KW-0812">Transmembrane</keyword>
<keyword evidence="6" id="KW-1185">Reference proteome</keyword>
<protein>
    <submittedName>
        <fullName evidence="3">DUF4233 domain-containing protein</fullName>
    </submittedName>
    <submittedName>
        <fullName evidence="4">O-antigen/teichoic acid export membrane protein</fullName>
    </submittedName>
</protein>
<evidence type="ECO:0000256" key="1">
    <source>
        <dbReference type="SAM" id="MobiDB-lite"/>
    </source>
</evidence>
<keyword evidence="2" id="KW-0472">Membrane</keyword>
<feature type="transmembrane region" description="Helical" evidence="2">
    <location>
        <begin position="45"/>
        <end position="68"/>
    </location>
</feature>
<evidence type="ECO:0000313" key="6">
    <source>
        <dbReference type="Proteomes" id="UP001183604"/>
    </source>
</evidence>
<dbReference type="InterPro" id="IPR025327">
    <property type="entry name" value="DUF4233"/>
</dbReference>
<dbReference type="RefSeq" id="WP_270120911.1">
    <property type="nucleotide sequence ID" value="NZ_BAAAOM010000007.1"/>
</dbReference>
<accession>A0A9X3PFE4</accession>
<evidence type="ECO:0000256" key="2">
    <source>
        <dbReference type="SAM" id="Phobius"/>
    </source>
</evidence>
<dbReference type="Proteomes" id="UP001145799">
    <property type="component" value="Unassembled WGS sequence"/>
</dbReference>
<comment type="caution">
    <text evidence="3">The sequence shown here is derived from an EMBL/GenBank/DDBJ whole genome shotgun (WGS) entry which is preliminary data.</text>
</comment>
<dbReference type="EMBL" id="JAVDYD010000001">
    <property type="protein sequence ID" value="MDR7338095.1"/>
    <property type="molecule type" value="Genomic_DNA"/>
</dbReference>
<feature type="transmembrane region" description="Helical" evidence="2">
    <location>
        <begin position="74"/>
        <end position="91"/>
    </location>
</feature>
<sequence>MADGEGHEHPEHGEEAEAPWTEPETALHDDARSGLRDPNRAARSLAALALSFEALALLLAIVPMRMILDDAKPAIIAVLVLTVVCIVLAGMTKRPWVWPAGAVVQVALIACWPIHWSLGVAGIVFGLVWAYCWYVKVALGKPPKR</sequence>
<name>A0A9X3PFE4_9ACTN</name>
<proteinExistence type="predicted"/>
<dbReference type="Pfam" id="PF14017">
    <property type="entry name" value="DUF4233"/>
    <property type="match status" value="1"/>
</dbReference>
<reference evidence="4 6" key="2">
    <citation type="submission" date="2023-07" db="EMBL/GenBank/DDBJ databases">
        <title>Sequencing the genomes of 1000 actinobacteria strains.</title>
        <authorList>
            <person name="Klenk H.-P."/>
        </authorList>
    </citation>
    <scope>NUCLEOTIDE SEQUENCE [LARGE SCALE GENOMIC DNA]</scope>
    <source>
        <strain evidence="4 6">DSM 44724</strain>
    </source>
</reference>